<dbReference type="PANTHER" id="PTHR35800">
    <property type="entry name" value="PROTEIN JAG"/>
    <property type="match status" value="1"/>
</dbReference>
<dbReference type="InterPro" id="IPR001374">
    <property type="entry name" value="R3H_dom"/>
</dbReference>
<dbReference type="InterPro" id="IPR038008">
    <property type="entry name" value="Jag_KH"/>
</dbReference>
<name>A0A0G0LJU8_9BACT</name>
<dbReference type="Gene3D" id="3.30.300.20">
    <property type="match status" value="1"/>
</dbReference>
<feature type="domain" description="R3H" evidence="1">
    <location>
        <begin position="87"/>
        <end position="152"/>
    </location>
</feature>
<dbReference type="InterPro" id="IPR036867">
    <property type="entry name" value="R3H_dom_sf"/>
</dbReference>
<evidence type="ECO:0000259" key="1">
    <source>
        <dbReference type="PROSITE" id="PS51061"/>
    </source>
</evidence>
<accession>A0A0G0LJU8</accession>
<organism evidence="2 3">
    <name type="scientific">Candidatus Woesebacteria bacterium GW2011_GWB1_39_10</name>
    <dbReference type="NCBI Taxonomy" id="1618572"/>
    <lineage>
        <taxon>Bacteria</taxon>
        <taxon>Candidatus Woeseibacteriota</taxon>
    </lineage>
</organism>
<dbReference type="CDD" id="cd02414">
    <property type="entry name" value="KH-II_Jag"/>
    <property type="match status" value="1"/>
</dbReference>
<dbReference type="InterPro" id="IPR039247">
    <property type="entry name" value="KhpB"/>
</dbReference>
<dbReference type="Proteomes" id="UP000034774">
    <property type="component" value="Unassembled WGS sequence"/>
</dbReference>
<dbReference type="SMART" id="SM00393">
    <property type="entry name" value="R3H"/>
    <property type="match status" value="1"/>
</dbReference>
<reference evidence="2 3" key="1">
    <citation type="journal article" date="2015" name="Nature">
        <title>rRNA introns, odd ribosomes, and small enigmatic genomes across a large radiation of phyla.</title>
        <authorList>
            <person name="Brown C.T."/>
            <person name="Hug L.A."/>
            <person name="Thomas B.C."/>
            <person name="Sharon I."/>
            <person name="Castelle C.J."/>
            <person name="Singh A."/>
            <person name="Wilkins M.J."/>
            <person name="Williams K.H."/>
            <person name="Banfield J.F."/>
        </authorList>
    </citation>
    <scope>NUCLEOTIDE SEQUENCE [LARGE SCALE GENOMIC DNA]</scope>
</reference>
<gene>
    <name evidence="2" type="ORF">UT17_C0003G0191</name>
</gene>
<dbReference type="PANTHER" id="PTHR35800:SF1">
    <property type="entry name" value="RNA-BINDING PROTEIN KHPB"/>
    <property type="match status" value="1"/>
</dbReference>
<dbReference type="Pfam" id="PF13083">
    <property type="entry name" value="KH_KhpA-B"/>
    <property type="match status" value="1"/>
</dbReference>
<dbReference type="PROSITE" id="PS51061">
    <property type="entry name" value="R3H"/>
    <property type="match status" value="1"/>
</dbReference>
<evidence type="ECO:0000313" key="2">
    <source>
        <dbReference type="EMBL" id="KKQ92168.1"/>
    </source>
</evidence>
<dbReference type="GO" id="GO:0003723">
    <property type="term" value="F:RNA binding"/>
    <property type="evidence" value="ECO:0007669"/>
    <property type="project" value="InterPro"/>
</dbReference>
<dbReference type="SUPFAM" id="SSF82708">
    <property type="entry name" value="R3H domain"/>
    <property type="match status" value="1"/>
</dbReference>
<dbReference type="AlphaFoldDB" id="A0A0G0LJU8"/>
<dbReference type="STRING" id="1618572.UT17_C0003G0191"/>
<evidence type="ECO:0000313" key="3">
    <source>
        <dbReference type="Proteomes" id="UP000034774"/>
    </source>
</evidence>
<protein>
    <submittedName>
        <fullName evidence="2">Single-stranded nucleic acid binding R3H domain protein</fullName>
    </submittedName>
</protein>
<dbReference type="Pfam" id="PF01424">
    <property type="entry name" value="R3H"/>
    <property type="match status" value="1"/>
</dbReference>
<sequence length="152" mass="17224">MKKTTESLKKIVEKLLPLMYTKATAEVSFDKENEAYVVNVDAGDETGLMIGKKGETLDSIQTILGVMLKQETGEWNRVVVNVGDYREKEEDYLKSLAESTAQRAIETGEPQSLYNLKPWQRRVVHMHLAERADVISESMGEGEERYLVVKAK</sequence>
<proteinExistence type="predicted"/>
<dbReference type="InterPro" id="IPR015946">
    <property type="entry name" value="KH_dom-like_a/b"/>
</dbReference>
<dbReference type="Gene3D" id="3.30.1370.50">
    <property type="entry name" value="R3H-like domain"/>
    <property type="match status" value="1"/>
</dbReference>
<dbReference type="EMBL" id="LBVU01000003">
    <property type="protein sequence ID" value="KKQ92168.1"/>
    <property type="molecule type" value="Genomic_DNA"/>
</dbReference>
<comment type="caution">
    <text evidence="2">The sequence shown here is derived from an EMBL/GenBank/DDBJ whole genome shotgun (WGS) entry which is preliminary data.</text>
</comment>